<evidence type="ECO:0000256" key="1">
    <source>
        <dbReference type="ARBA" id="ARBA00004141"/>
    </source>
</evidence>
<dbReference type="Pfam" id="PF00153">
    <property type="entry name" value="Mito_carr"/>
    <property type="match status" value="3"/>
</dbReference>
<dbReference type="GO" id="GO:0016020">
    <property type="term" value="C:membrane"/>
    <property type="evidence" value="ECO:0007669"/>
    <property type="project" value="UniProtKB-SubCell"/>
</dbReference>
<evidence type="ECO:0000256" key="6">
    <source>
        <dbReference type="PROSITE-ProRule" id="PRU00282"/>
    </source>
</evidence>
<dbReference type="PANTHER" id="PTHR24089">
    <property type="entry name" value="SOLUTE CARRIER FAMILY 25"/>
    <property type="match status" value="1"/>
</dbReference>
<dbReference type="OrthoDB" id="270584at2759"/>
<dbReference type="InterPro" id="IPR002067">
    <property type="entry name" value="MCP"/>
</dbReference>
<evidence type="ECO:0000256" key="4">
    <source>
        <dbReference type="ARBA" id="ARBA00022737"/>
    </source>
</evidence>
<keyword evidence="5 6" id="KW-0472">Membrane</keyword>
<keyword evidence="2 7" id="KW-0813">Transport</keyword>
<reference evidence="9" key="1">
    <citation type="submission" date="2020-10" db="EMBL/GenBank/DDBJ databases">
        <title>Unveiling of a novel bifunctional photoreceptor, Dualchrome1, isolated from a cosmopolitan green alga.</title>
        <authorList>
            <person name="Suzuki S."/>
            <person name="Kawachi M."/>
        </authorList>
    </citation>
    <scope>NUCLEOTIDE SEQUENCE</scope>
    <source>
        <strain evidence="9">NIES 2893</strain>
    </source>
</reference>
<dbReference type="PROSITE" id="PS50920">
    <property type="entry name" value="SOLCAR"/>
    <property type="match status" value="3"/>
</dbReference>
<evidence type="ECO:0008006" key="11">
    <source>
        <dbReference type="Google" id="ProtNLM"/>
    </source>
</evidence>
<keyword evidence="4" id="KW-0677">Repeat</keyword>
<feature type="compositionally biased region" description="Low complexity" evidence="8">
    <location>
        <begin position="426"/>
        <end position="441"/>
    </location>
</feature>
<name>A0A830H5C8_9CHLO</name>
<feature type="region of interest" description="Disordered" evidence="8">
    <location>
        <begin position="1"/>
        <end position="31"/>
    </location>
</feature>
<feature type="region of interest" description="Disordered" evidence="8">
    <location>
        <begin position="76"/>
        <end position="95"/>
    </location>
</feature>
<dbReference type="InterPro" id="IPR018108">
    <property type="entry name" value="MCP_transmembrane"/>
</dbReference>
<evidence type="ECO:0000256" key="7">
    <source>
        <dbReference type="RuleBase" id="RU000488"/>
    </source>
</evidence>
<dbReference type="Gene3D" id="1.50.40.10">
    <property type="entry name" value="Mitochondrial carrier domain"/>
    <property type="match status" value="1"/>
</dbReference>
<evidence type="ECO:0000256" key="8">
    <source>
        <dbReference type="SAM" id="MobiDB-lite"/>
    </source>
</evidence>
<dbReference type="AlphaFoldDB" id="A0A830H5C8"/>
<feature type="repeat" description="Solcar" evidence="6">
    <location>
        <begin position="217"/>
        <end position="303"/>
    </location>
</feature>
<feature type="compositionally biased region" description="Low complexity" evidence="8">
    <location>
        <begin position="76"/>
        <end position="87"/>
    </location>
</feature>
<keyword evidence="10" id="KW-1185">Reference proteome</keyword>
<feature type="region of interest" description="Disordered" evidence="8">
    <location>
        <begin position="402"/>
        <end position="441"/>
    </location>
</feature>
<dbReference type="InterPro" id="IPR023395">
    <property type="entry name" value="MCP_dom_sf"/>
</dbReference>
<comment type="similarity">
    <text evidence="7">Belongs to the mitochondrial carrier (TC 2.A.29) family.</text>
</comment>
<gene>
    <name evidence="9" type="ORF">PPROV_000100100</name>
</gene>
<organism evidence="9 10">
    <name type="scientific">Pycnococcus provasolii</name>
    <dbReference type="NCBI Taxonomy" id="41880"/>
    <lineage>
        <taxon>Eukaryota</taxon>
        <taxon>Viridiplantae</taxon>
        <taxon>Chlorophyta</taxon>
        <taxon>Pseudoscourfieldiophyceae</taxon>
        <taxon>Pseudoscourfieldiales</taxon>
        <taxon>Pycnococcaceae</taxon>
        <taxon>Pycnococcus</taxon>
    </lineage>
</organism>
<dbReference type="PRINTS" id="PR00926">
    <property type="entry name" value="MITOCARRIER"/>
</dbReference>
<evidence type="ECO:0000313" key="9">
    <source>
        <dbReference type="EMBL" id="GHP02244.1"/>
    </source>
</evidence>
<feature type="repeat" description="Solcar" evidence="6">
    <location>
        <begin position="442"/>
        <end position="526"/>
    </location>
</feature>
<comment type="caution">
    <text evidence="9">The sequence shown here is derived from an EMBL/GenBank/DDBJ whole genome shotgun (WGS) entry which is preliminary data.</text>
</comment>
<feature type="repeat" description="Solcar" evidence="6">
    <location>
        <begin position="314"/>
        <end position="400"/>
    </location>
</feature>
<proteinExistence type="inferred from homology"/>
<accession>A0A830H5C8</accession>
<evidence type="ECO:0000256" key="2">
    <source>
        <dbReference type="ARBA" id="ARBA00022448"/>
    </source>
</evidence>
<dbReference type="SUPFAM" id="SSF103506">
    <property type="entry name" value="Mitochondrial carrier"/>
    <property type="match status" value="1"/>
</dbReference>
<dbReference type="Proteomes" id="UP000660262">
    <property type="component" value="Unassembled WGS sequence"/>
</dbReference>
<protein>
    <recommendedName>
        <fullName evidence="11">Mitochondrial carrier protein</fullName>
    </recommendedName>
</protein>
<evidence type="ECO:0000313" key="10">
    <source>
        <dbReference type="Proteomes" id="UP000660262"/>
    </source>
</evidence>
<dbReference type="GO" id="GO:0055085">
    <property type="term" value="P:transmembrane transport"/>
    <property type="evidence" value="ECO:0007669"/>
    <property type="project" value="InterPro"/>
</dbReference>
<keyword evidence="3 6" id="KW-0812">Transmembrane</keyword>
<comment type="subcellular location">
    <subcellularLocation>
        <location evidence="1">Membrane</location>
        <topology evidence="1">Multi-pass membrane protein</topology>
    </subcellularLocation>
</comment>
<sequence>MSGESLCSGMSSGVCRGGAPSSSSRQGGVSRHLLSWRRRIMPGHGIHASESCGAQEDDGVALGSAASASGASGVGVLQSLGSSSQSTHHQRRRRTHVEMRFPTLLEHCKQKKGGNAVDASTTTRKKTHLLRRTTRRCHGSAQFASGPAALGTAGHATKTKCRRRRDHANAAAATATATTAVAAANAAVPRWTATTTTRGTAVVPVAHRPQPQPGTKANLLRSFISGGIAGMTAKTIEAPLDRVKIIFQTSQLQFSFPAAARKMQSLAQQEGVRALWKGNGVVMLRVAPYAALHFAAHEWFAAALKRPGTDGRRAAMVKKFLAGAGAGAFATCALYPLDVARAKMAVAAPGTCRNLWDTACTLTGSGRGIRGLYWGLGPTLLGILVYSGTTWTIYETLKEHPPRLPSLRGGQPDDHQHDARRHDARAPTTTSGTGSASTATSTSHSQHAFYGGFAGICGQVISYPLDVLRRRMQTTQLGNTMPLVVMSKMLKTEGVGSLFKGLSVNFVKGPVVTGVSFMTYNAIDRWLAKTYLP</sequence>
<feature type="compositionally biased region" description="Basic and acidic residues" evidence="8">
    <location>
        <begin position="411"/>
        <end position="425"/>
    </location>
</feature>
<evidence type="ECO:0000256" key="3">
    <source>
        <dbReference type="ARBA" id="ARBA00022692"/>
    </source>
</evidence>
<dbReference type="EMBL" id="BNJQ01000003">
    <property type="protein sequence ID" value="GHP02244.1"/>
    <property type="molecule type" value="Genomic_DNA"/>
</dbReference>
<evidence type="ECO:0000256" key="5">
    <source>
        <dbReference type="ARBA" id="ARBA00023136"/>
    </source>
</evidence>